<evidence type="ECO:0008006" key="5">
    <source>
        <dbReference type="Google" id="ProtNLM"/>
    </source>
</evidence>
<sequence>MRIRRKLAAAFASGALAVTLLAGCTTGTESTGTQSTTTQSTGTGSATTATAVAVSAVQSAAEVLAANEADHAEADAAAYEPSEVVDIALGGDSAEATGDGVTVDGSTVTITAAGSYRLSGTLTDGRVVVDAPGATVRLILDGARISSSSTAAIAAVEAERLVVVLADGSRNTLSDASSYADGAEADAALFSAGDLTVTGGGALDVHGNGNDAIAGKDGLVIQSGTVTVVEAADDGIRGKDYVVIDGGKVTVTSGGDGIKADNTEDADAGYVSVTGGGVTVTAGGDGVDAATDLVVTGGTLDVTAGGGSGVTPAGETSAKGLKAGVITVLEGGAAGIDASDDAVHSDGAVRLAGTGLTAATGGDAVHAEGALVIDGGTVDITRSAEGLEGADIVLNSGNVTVVASDDGINAAGGTTGTAEAQGGPGGGEPAGDHSVTVTGGTLVIDSAGDGFDSNGTAAISGGTVVVNGPTQSMNGALDVDGSFQISGGVLLASGSAGMVVAPDTGSAQGWVSVTLDTAAQAGTTLQLVDDGGALVATYVTPKTIQNLVFSSADITSGKEYAVHTGGTASGTSTGGLAASGELGSATQVATATAGQAPAGGGRGGPGGPPMGERPDAASARSDQ</sequence>
<accession>A0A841DHI2</accession>
<reference evidence="3 4" key="1">
    <citation type="submission" date="2020-08" db="EMBL/GenBank/DDBJ databases">
        <title>Genomic Encyclopedia of Type Strains, Phase III (KMG-III): the genomes of soil and plant-associated and newly described type strains.</title>
        <authorList>
            <person name="Whitman W."/>
        </authorList>
    </citation>
    <scope>NUCLEOTIDE SEQUENCE [LARGE SCALE GENOMIC DNA]</scope>
    <source>
        <strain evidence="3 4">CECT 3303</strain>
    </source>
</reference>
<evidence type="ECO:0000313" key="3">
    <source>
        <dbReference type="EMBL" id="MBB5967768.1"/>
    </source>
</evidence>
<dbReference type="Pfam" id="PF14262">
    <property type="entry name" value="Cthe_2159"/>
    <property type="match status" value="1"/>
</dbReference>
<dbReference type="InterPro" id="IPR025584">
    <property type="entry name" value="Cthe_2159"/>
</dbReference>
<dbReference type="RefSeq" id="WP_184948478.1">
    <property type="nucleotide sequence ID" value="NZ_BAAAWZ010000005.1"/>
</dbReference>
<evidence type="ECO:0000313" key="4">
    <source>
        <dbReference type="Proteomes" id="UP000562352"/>
    </source>
</evidence>
<evidence type="ECO:0000256" key="2">
    <source>
        <dbReference type="SAM" id="SignalP"/>
    </source>
</evidence>
<dbReference type="Proteomes" id="UP000562352">
    <property type="component" value="Unassembled WGS sequence"/>
</dbReference>
<feature type="compositionally biased region" description="Low complexity" evidence="1">
    <location>
        <begin position="578"/>
        <end position="596"/>
    </location>
</feature>
<feature type="signal peptide" evidence="2">
    <location>
        <begin position="1"/>
        <end position="22"/>
    </location>
</feature>
<name>A0A841DHI2_PLAVE</name>
<keyword evidence="4" id="KW-1185">Reference proteome</keyword>
<feature type="region of interest" description="Disordered" evidence="1">
    <location>
        <begin position="412"/>
        <end position="433"/>
    </location>
</feature>
<comment type="caution">
    <text evidence="3">The sequence shown here is derived from an EMBL/GenBank/DDBJ whole genome shotgun (WGS) entry which is preliminary data.</text>
</comment>
<feature type="chain" id="PRO_5038403807" description="Carbohydrate-binding domain-containing protein" evidence="2">
    <location>
        <begin position="23"/>
        <end position="623"/>
    </location>
</feature>
<keyword evidence="2" id="KW-0732">Signal</keyword>
<gene>
    <name evidence="3" type="ORF">FHS22_007081</name>
</gene>
<feature type="region of interest" description="Disordered" evidence="1">
    <location>
        <begin position="578"/>
        <end position="623"/>
    </location>
</feature>
<dbReference type="PROSITE" id="PS51257">
    <property type="entry name" value="PROKAR_LIPOPROTEIN"/>
    <property type="match status" value="1"/>
</dbReference>
<dbReference type="EMBL" id="JACHJJ010000038">
    <property type="protein sequence ID" value="MBB5967768.1"/>
    <property type="molecule type" value="Genomic_DNA"/>
</dbReference>
<evidence type="ECO:0000256" key="1">
    <source>
        <dbReference type="SAM" id="MobiDB-lite"/>
    </source>
</evidence>
<dbReference type="AlphaFoldDB" id="A0A841DHI2"/>
<proteinExistence type="predicted"/>
<organism evidence="3 4">
    <name type="scientific">Planomonospora venezuelensis</name>
    <dbReference type="NCBI Taxonomy" id="1999"/>
    <lineage>
        <taxon>Bacteria</taxon>
        <taxon>Bacillati</taxon>
        <taxon>Actinomycetota</taxon>
        <taxon>Actinomycetes</taxon>
        <taxon>Streptosporangiales</taxon>
        <taxon>Streptosporangiaceae</taxon>
        <taxon>Planomonospora</taxon>
    </lineage>
</organism>
<protein>
    <recommendedName>
        <fullName evidence="5">Carbohydrate-binding domain-containing protein</fullName>
    </recommendedName>
</protein>